<feature type="signal peptide" evidence="1">
    <location>
        <begin position="1"/>
        <end position="23"/>
    </location>
</feature>
<organism evidence="2 3">
    <name type="scientific">Nitzschia inconspicua</name>
    <dbReference type="NCBI Taxonomy" id="303405"/>
    <lineage>
        <taxon>Eukaryota</taxon>
        <taxon>Sar</taxon>
        <taxon>Stramenopiles</taxon>
        <taxon>Ochrophyta</taxon>
        <taxon>Bacillariophyta</taxon>
        <taxon>Bacillariophyceae</taxon>
        <taxon>Bacillariophycidae</taxon>
        <taxon>Bacillariales</taxon>
        <taxon>Bacillariaceae</taxon>
        <taxon>Nitzschia</taxon>
    </lineage>
</organism>
<accession>A0A9K3PVM6</accession>
<reference evidence="2" key="2">
    <citation type="submission" date="2021-04" db="EMBL/GenBank/DDBJ databases">
        <authorList>
            <person name="Podell S."/>
        </authorList>
    </citation>
    <scope>NUCLEOTIDE SEQUENCE</scope>
    <source>
        <strain evidence="2">Hildebrandi</strain>
    </source>
</reference>
<evidence type="ECO:0000313" key="3">
    <source>
        <dbReference type="Proteomes" id="UP000693970"/>
    </source>
</evidence>
<dbReference type="OrthoDB" id="192090at2759"/>
<comment type="caution">
    <text evidence="2">The sequence shown here is derived from an EMBL/GenBank/DDBJ whole genome shotgun (WGS) entry which is preliminary data.</text>
</comment>
<name>A0A9K3PVM6_9STRA</name>
<evidence type="ECO:0000313" key="2">
    <source>
        <dbReference type="EMBL" id="KAG7361076.1"/>
    </source>
</evidence>
<keyword evidence="1" id="KW-0732">Signal</keyword>
<feature type="chain" id="PRO_5039887277" evidence="1">
    <location>
        <begin position="24"/>
        <end position="202"/>
    </location>
</feature>
<gene>
    <name evidence="2" type="ORF">IV203_036176</name>
</gene>
<dbReference type="PROSITE" id="PS51257">
    <property type="entry name" value="PROKAR_LIPOPROTEIN"/>
    <property type="match status" value="1"/>
</dbReference>
<keyword evidence="3" id="KW-1185">Reference proteome</keyword>
<dbReference type="EMBL" id="JAGRRH010000013">
    <property type="protein sequence ID" value="KAG7361076.1"/>
    <property type="molecule type" value="Genomic_DNA"/>
</dbReference>
<proteinExistence type="predicted"/>
<evidence type="ECO:0000256" key="1">
    <source>
        <dbReference type="SAM" id="SignalP"/>
    </source>
</evidence>
<protein>
    <submittedName>
        <fullName evidence="2">Uncharacterized protein</fullName>
    </submittedName>
</protein>
<sequence length="202" mass="23033">MMFFRSLYSLLVILACLIAVAVAKKEEEDQALKDLYMGMAGLKEAANNPALLAQLMRDLQDPEMMAEAKKMMDNPQFQKKMKEMSNTNDFKEATQKSIDMMKDPAKAAEMEARYEHMMKVGNQQLKNAEKSVMEDAMAAMANPEVMAEMSRMIKDPSFQQQLADMAKDPTFKSYIDAMQDMMKDPEKRARMEKIGEAMRANL</sequence>
<dbReference type="AlphaFoldDB" id="A0A9K3PVM6"/>
<dbReference type="Proteomes" id="UP000693970">
    <property type="component" value="Unassembled WGS sequence"/>
</dbReference>
<reference evidence="2" key="1">
    <citation type="journal article" date="2021" name="Sci. Rep.">
        <title>Diploid genomic architecture of Nitzschia inconspicua, an elite biomass production diatom.</title>
        <authorList>
            <person name="Oliver A."/>
            <person name="Podell S."/>
            <person name="Pinowska A."/>
            <person name="Traller J.C."/>
            <person name="Smith S.R."/>
            <person name="McClure R."/>
            <person name="Beliaev A."/>
            <person name="Bohutskyi P."/>
            <person name="Hill E.A."/>
            <person name="Rabines A."/>
            <person name="Zheng H."/>
            <person name="Allen L.Z."/>
            <person name="Kuo A."/>
            <person name="Grigoriev I.V."/>
            <person name="Allen A.E."/>
            <person name="Hazlebeck D."/>
            <person name="Allen E.E."/>
        </authorList>
    </citation>
    <scope>NUCLEOTIDE SEQUENCE</scope>
    <source>
        <strain evidence="2">Hildebrandi</strain>
    </source>
</reference>